<dbReference type="EMBL" id="JAGGLT010000007">
    <property type="protein sequence ID" value="MBP2071372.1"/>
    <property type="molecule type" value="Genomic_DNA"/>
</dbReference>
<gene>
    <name evidence="3" type="ORF">J2Z80_000886</name>
</gene>
<dbReference type="Proteomes" id="UP001166402">
    <property type="component" value="Unassembled WGS sequence"/>
</dbReference>
<dbReference type="PANTHER" id="PTHR46558:SF11">
    <property type="entry name" value="HTH-TYPE TRANSCRIPTIONAL REGULATOR XRE"/>
    <property type="match status" value="1"/>
</dbReference>
<dbReference type="InterPro" id="IPR010982">
    <property type="entry name" value="Lambda_DNA-bd_dom_sf"/>
</dbReference>
<proteinExistence type="predicted"/>
<evidence type="ECO:0000313" key="3">
    <source>
        <dbReference type="EMBL" id="MBP2071372.1"/>
    </source>
</evidence>
<dbReference type="CDD" id="cd00093">
    <property type="entry name" value="HTH_XRE"/>
    <property type="match status" value="1"/>
</dbReference>
<feature type="domain" description="HTH cro/C1-type" evidence="2">
    <location>
        <begin position="7"/>
        <end position="61"/>
    </location>
</feature>
<organism evidence="3 4">
    <name type="scientific">Thermoanaerobacterium butyriciformans</name>
    <dbReference type="NCBI Taxonomy" id="1702242"/>
    <lineage>
        <taxon>Bacteria</taxon>
        <taxon>Bacillati</taxon>
        <taxon>Bacillota</taxon>
        <taxon>Clostridia</taxon>
        <taxon>Thermoanaerobacterales</taxon>
        <taxon>Thermoanaerobacteraceae</taxon>
        <taxon>Thermoanaerobacterium</taxon>
    </lineage>
</organism>
<accession>A0ABS4NCF8</accession>
<protein>
    <submittedName>
        <fullName evidence="3">Transcriptional regulator with XRE-family HTH domain</fullName>
    </submittedName>
</protein>
<dbReference type="Gene3D" id="1.10.260.40">
    <property type="entry name" value="lambda repressor-like DNA-binding domains"/>
    <property type="match status" value="1"/>
</dbReference>
<keyword evidence="1" id="KW-0238">DNA-binding</keyword>
<dbReference type="PANTHER" id="PTHR46558">
    <property type="entry name" value="TRACRIPTIONAL REGULATORY PROTEIN-RELATED-RELATED"/>
    <property type="match status" value="1"/>
</dbReference>
<comment type="caution">
    <text evidence="3">The sequence shown here is derived from an EMBL/GenBank/DDBJ whole genome shotgun (WGS) entry which is preliminary data.</text>
</comment>
<dbReference type="Pfam" id="PF01381">
    <property type="entry name" value="HTH_3"/>
    <property type="match status" value="1"/>
</dbReference>
<dbReference type="PROSITE" id="PS50943">
    <property type="entry name" value="HTH_CROC1"/>
    <property type="match status" value="1"/>
</dbReference>
<dbReference type="RefSeq" id="WP_209453290.1">
    <property type="nucleotide sequence ID" value="NZ_JAGGLT010000007.1"/>
</dbReference>
<reference evidence="3" key="1">
    <citation type="submission" date="2021-03" db="EMBL/GenBank/DDBJ databases">
        <title>Genomic Encyclopedia of Type Strains, Phase IV (KMG-IV): sequencing the most valuable type-strain genomes for metagenomic binning, comparative biology and taxonomic classification.</title>
        <authorList>
            <person name="Goeker M."/>
        </authorList>
    </citation>
    <scope>NUCLEOTIDE SEQUENCE</scope>
    <source>
        <strain evidence="3">DSM 101588</strain>
    </source>
</reference>
<evidence type="ECO:0000313" key="4">
    <source>
        <dbReference type="Proteomes" id="UP001166402"/>
    </source>
</evidence>
<keyword evidence="4" id="KW-1185">Reference proteome</keyword>
<evidence type="ECO:0000256" key="1">
    <source>
        <dbReference type="ARBA" id="ARBA00023125"/>
    </source>
</evidence>
<sequence>MSFGKRFKTLRLEKNLTQAELAKILSIGESTISFYESDKREPDYETLQKIADFFDVSVDYLLGRTDKRNIDVSNDVDERLHKVMQELGPDVLLAFYDLPNMTDEEKENVITLLEVIKAKREKKKKKE</sequence>
<evidence type="ECO:0000259" key="2">
    <source>
        <dbReference type="PROSITE" id="PS50943"/>
    </source>
</evidence>
<dbReference type="SMART" id="SM00530">
    <property type="entry name" value="HTH_XRE"/>
    <property type="match status" value="1"/>
</dbReference>
<dbReference type="SUPFAM" id="SSF47413">
    <property type="entry name" value="lambda repressor-like DNA-binding domains"/>
    <property type="match status" value="1"/>
</dbReference>
<dbReference type="InterPro" id="IPR001387">
    <property type="entry name" value="Cro/C1-type_HTH"/>
</dbReference>
<name>A0ABS4NCF8_9THEO</name>